<dbReference type="InterPro" id="IPR044530">
    <property type="entry name" value="SicP"/>
</dbReference>
<reference evidence="1" key="1">
    <citation type="journal article" date="2015" name="BMC Genomics">
        <title>Genome mining reveals unlocked bioactive potential of marine Gram-negative bacteria.</title>
        <authorList>
            <person name="Machado H."/>
            <person name="Sonnenschein E.C."/>
            <person name="Melchiorsen J."/>
            <person name="Gram L."/>
        </authorList>
    </citation>
    <scope>NUCLEOTIDE SEQUENCE</scope>
    <source>
        <strain evidence="1">S2052</strain>
    </source>
</reference>
<organism evidence="1">
    <name type="scientific">Vibrio coralliilyticus</name>
    <dbReference type="NCBI Taxonomy" id="190893"/>
    <lineage>
        <taxon>Bacteria</taxon>
        <taxon>Pseudomonadati</taxon>
        <taxon>Pseudomonadota</taxon>
        <taxon>Gammaproteobacteria</taxon>
        <taxon>Vibrionales</taxon>
        <taxon>Vibrionaceae</taxon>
        <taxon>Vibrio</taxon>
    </lineage>
</organism>
<dbReference type="Gene3D" id="3.30.1460.10">
    <property type="match status" value="1"/>
</dbReference>
<protein>
    <submittedName>
        <fullName evidence="1">Molecular chaperone Tir</fullName>
    </submittedName>
</protein>
<proteinExistence type="predicted"/>
<dbReference type="CDD" id="cd17021">
    <property type="entry name" value="T3SC_IA_SicP-like"/>
    <property type="match status" value="1"/>
</dbReference>
<sequence>MNHELLLNRLGEKLGLPLVFDQSNQCMLLLDEHLMVSMAPNDQDWMLRCMLTTVEPEIEGKTVKRALQLNHALNELGIGHIFYEESTRALLYQVRIHSPQNGDEIFEQLTEVVSQYEQLYTDFHQNNLSNEHVTSLGGVYYAD</sequence>
<dbReference type="EMBL" id="JXXR01000001">
    <property type="protein sequence ID" value="KJY77527.1"/>
    <property type="molecule type" value="Genomic_DNA"/>
</dbReference>
<dbReference type="Pfam" id="PF05932">
    <property type="entry name" value="CesT"/>
    <property type="match status" value="1"/>
</dbReference>
<dbReference type="NCBIfam" id="NF011857">
    <property type="entry name" value="PRK15329.1"/>
    <property type="match status" value="1"/>
</dbReference>
<name>A0A1V0I7U2_9VIBR</name>
<dbReference type="InterPro" id="IPR010261">
    <property type="entry name" value="Tir_chaperone"/>
</dbReference>
<accession>A0A1V0I7U2</accession>
<gene>
    <name evidence="1" type="ORF">TW71_00395</name>
</gene>
<evidence type="ECO:0000313" key="1">
    <source>
        <dbReference type="EMBL" id="KJY77527.1"/>
    </source>
</evidence>
<dbReference type="GO" id="GO:0030254">
    <property type="term" value="P:protein secretion by the type III secretion system"/>
    <property type="evidence" value="ECO:0007669"/>
    <property type="project" value="InterPro"/>
</dbReference>
<dbReference type="RefSeq" id="WP_045984604.1">
    <property type="nucleotide sequence ID" value="NZ_CP063051.1"/>
</dbReference>
<dbReference type="AlphaFoldDB" id="A0A1V0I7U2"/>
<comment type="caution">
    <text evidence="1">The sequence shown here is derived from an EMBL/GenBank/DDBJ whole genome shotgun (WGS) entry which is preliminary data.</text>
</comment>
<dbReference type="SUPFAM" id="SSF69635">
    <property type="entry name" value="Type III secretory system chaperone-like"/>
    <property type="match status" value="1"/>
</dbReference>
<dbReference type="STRING" id="190893.BA953_01195"/>